<comment type="caution">
    <text evidence="17">Lacks conserved residue(s) required for the propagation of feature annotation.</text>
</comment>
<comment type="subunit">
    <text evidence="5 17">Homodimer.</text>
</comment>
<feature type="binding site" evidence="17">
    <location>
        <position position="86"/>
    </location>
    <ligand>
        <name>Mg(2+)</name>
        <dbReference type="ChEBI" id="CHEBI:18420"/>
        <label>2</label>
    </ligand>
</feature>
<evidence type="ECO:0000256" key="16">
    <source>
        <dbReference type="ARBA" id="ARBA00048865"/>
    </source>
</evidence>
<dbReference type="AlphaFoldDB" id="A0A7Z0IMH4"/>
<dbReference type="InterPro" id="IPR044268">
    <property type="entry name" value="PIP_synthase_PgsA1"/>
</dbReference>
<dbReference type="HAMAP" id="MF_02241">
    <property type="entry name" value="PIP_synthase"/>
    <property type="match status" value="1"/>
</dbReference>
<organism evidence="19 20">
    <name type="scientific">Naumannella cuiyingiana</name>
    <dbReference type="NCBI Taxonomy" id="1347891"/>
    <lineage>
        <taxon>Bacteria</taxon>
        <taxon>Bacillati</taxon>
        <taxon>Actinomycetota</taxon>
        <taxon>Actinomycetes</taxon>
        <taxon>Propionibacteriales</taxon>
        <taxon>Propionibacteriaceae</taxon>
        <taxon>Naumannella</taxon>
    </lineage>
</organism>
<name>A0A7Z0IMH4_9ACTN</name>
<dbReference type="GO" id="GO:0000287">
    <property type="term" value="F:magnesium ion binding"/>
    <property type="evidence" value="ECO:0007669"/>
    <property type="project" value="UniProtKB-UniRule"/>
</dbReference>
<sequence>MLENLRAFGDRLVRPIARLLLALRVAPDVVTWLGTVAVCVTALITVPQGWLWQGALIIGVLSLSDTIDGAMARLDDRVGRWGAFLDSSLDRVADGAIFGSVVIFFALRGEQAWAVLALAVLVTGQLISYLKARAESLGGTGGGGPAARADRIVIILLGMLAHGLGLPWALPAALVVLAVLGGWTVALRMRRAARSLAE</sequence>
<evidence type="ECO:0000256" key="9">
    <source>
        <dbReference type="ARBA" id="ARBA00022723"/>
    </source>
</evidence>
<keyword evidence="11 17" id="KW-1133">Transmembrane helix</keyword>
<dbReference type="Pfam" id="PF01066">
    <property type="entry name" value="CDP-OH_P_transf"/>
    <property type="match status" value="1"/>
</dbReference>
<gene>
    <name evidence="19" type="ORF">GGQ54_003195</name>
</gene>
<feature type="binding site" evidence="17">
    <location>
        <position position="90"/>
    </location>
    <ligand>
        <name>Mg(2+)</name>
        <dbReference type="ChEBI" id="CHEBI:18420"/>
        <label>2</label>
    </ligand>
</feature>
<feature type="binding site" evidence="17">
    <location>
        <position position="65"/>
    </location>
    <ligand>
        <name>Mg(2+)</name>
        <dbReference type="ChEBI" id="CHEBI:18420"/>
        <label>1</label>
    </ligand>
</feature>
<keyword evidence="6 17" id="KW-1003">Cell membrane</keyword>
<dbReference type="PROSITE" id="PS00379">
    <property type="entry name" value="CDP_ALCOHOL_P_TRANSF"/>
    <property type="match status" value="1"/>
</dbReference>
<keyword evidence="8 17" id="KW-0812">Transmembrane</keyword>
<keyword evidence="20" id="KW-1185">Reference proteome</keyword>
<comment type="pathway">
    <text evidence="3">Lipid metabolism.</text>
</comment>
<comment type="catalytic activity">
    <reaction evidence="16 17">
        <text>a CDP-1,2-diacyl-sn-glycerol + 1D-myo-inositol 3-phosphate = a 1,2-diacyl-sn-glycero-3-phospho-(1D-myo-inositol-3-phosphate) + CMP + H(+)</text>
        <dbReference type="Rhea" id="RHEA:60504"/>
        <dbReference type="ChEBI" id="CHEBI:15378"/>
        <dbReference type="ChEBI" id="CHEBI:58088"/>
        <dbReference type="ChEBI" id="CHEBI:58332"/>
        <dbReference type="ChEBI" id="CHEBI:58401"/>
        <dbReference type="ChEBI" id="CHEBI:60377"/>
    </reaction>
</comment>
<dbReference type="InterPro" id="IPR043130">
    <property type="entry name" value="CDP-OH_PTrfase_TM_dom"/>
</dbReference>
<protein>
    <recommendedName>
        <fullName evidence="14 17">Phosphatidylinositol phosphate synthase</fullName>
        <shortName evidence="17">PIP synthase</shortName>
        <ecNumber evidence="17">2.7.8.-</ecNumber>
    </recommendedName>
    <alternativeName>
        <fullName evidence="15 17">CDP-diacylglycerol--D-myo-inositol-3-phosphate 3-phosphatidyltransferase</fullName>
    </alternativeName>
</protein>
<evidence type="ECO:0000256" key="14">
    <source>
        <dbReference type="ARBA" id="ARBA00024082"/>
    </source>
</evidence>
<feature type="transmembrane region" description="Helical" evidence="17">
    <location>
        <begin position="113"/>
        <end position="130"/>
    </location>
</feature>
<evidence type="ECO:0000256" key="12">
    <source>
        <dbReference type="ARBA" id="ARBA00023136"/>
    </source>
</evidence>
<dbReference type="GO" id="GO:0005886">
    <property type="term" value="C:plasma membrane"/>
    <property type="evidence" value="ECO:0007669"/>
    <property type="project" value="UniProtKB-SubCell"/>
</dbReference>
<proteinExistence type="inferred from homology"/>
<keyword evidence="12 17" id="KW-0472">Membrane</keyword>
<keyword evidence="7 17" id="KW-0808">Transferase</keyword>
<dbReference type="GO" id="GO:0016780">
    <property type="term" value="F:phosphotransferase activity, for other substituted phosphate groups"/>
    <property type="evidence" value="ECO:0007669"/>
    <property type="project" value="UniProtKB-UniRule"/>
</dbReference>
<dbReference type="RefSeq" id="WP_179446267.1">
    <property type="nucleotide sequence ID" value="NZ_JACBZS010000001.1"/>
</dbReference>
<keyword evidence="17" id="KW-0443">Lipid metabolism</keyword>
<evidence type="ECO:0000256" key="5">
    <source>
        <dbReference type="ARBA" id="ARBA00011738"/>
    </source>
</evidence>
<evidence type="ECO:0000256" key="4">
    <source>
        <dbReference type="ARBA" id="ARBA00010441"/>
    </source>
</evidence>
<comment type="similarity">
    <text evidence="4 17 18">Belongs to the CDP-alcohol phosphatidyltransferase class-I family.</text>
</comment>
<evidence type="ECO:0000256" key="1">
    <source>
        <dbReference type="ARBA" id="ARBA00004651"/>
    </source>
</evidence>
<evidence type="ECO:0000256" key="3">
    <source>
        <dbReference type="ARBA" id="ARBA00005189"/>
    </source>
</evidence>
<feature type="binding site" evidence="17">
    <location>
        <position position="69"/>
    </location>
    <ligand>
        <name>a CDP-1,2-diacyl-sn-glycerol</name>
        <dbReference type="ChEBI" id="CHEBI:58332"/>
    </ligand>
</feature>
<evidence type="ECO:0000256" key="7">
    <source>
        <dbReference type="ARBA" id="ARBA00022679"/>
    </source>
</evidence>
<evidence type="ECO:0000256" key="8">
    <source>
        <dbReference type="ARBA" id="ARBA00022692"/>
    </source>
</evidence>
<evidence type="ECO:0000256" key="18">
    <source>
        <dbReference type="RuleBase" id="RU003750"/>
    </source>
</evidence>
<evidence type="ECO:0000256" key="13">
    <source>
        <dbReference type="ARBA" id="ARBA00023935"/>
    </source>
</evidence>
<feature type="binding site" evidence="17">
    <location>
        <position position="73"/>
    </location>
    <ligand>
        <name>a CDP-1,2-diacyl-sn-glycerol</name>
        <dbReference type="ChEBI" id="CHEBI:58332"/>
    </ligand>
</feature>
<feature type="binding site" evidence="17">
    <location>
        <begin position="28"/>
        <end position="31"/>
    </location>
    <ligand>
        <name>a CDP-1,2-diacyl-sn-glycerol</name>
        <dbReference type="ChEBI" id="CHEBI:58332"/>
    </ligand>
</feature>
<comment type="caution">
    <text evidence="19">The sequence shown here is derived from an EMBL/GenBank/DDBJ whole genome shotgun (WGS) entry which is preliminary data.</text>
</comment>
<feature type="binding site" evidence="17">
    <location>
        <position position="68"/>
    </location>
    <ligand>
        <name>Mg(2+)</name>
        <dbReference type="ChEBI" id="CHEBI:18420"/>
        <label>1</label>
    </ligand>
</feature>
<dbReference type="NCBIfam" id="NF045883">
    <property type="entry name" value="PIPSynth"/>
    <property type="match status" value="1"/>
</dbReference>
<keyword evidence="17" id="KW-1208">Phospholipid metabolism</keyword>
<comment type="subcellular location">
    <subcellularLocation>
        <location evidence="1 17">Cell membrane</location>
        <topology evidence="1 17">Multi-pass membrane protein</topology>
    </subcellularLocation>
</comment>
<evidence type="ECO:0000256" key="6">
    <source>
        <dbReference type="ARBA" id="ARBA00022475"/>
    </source>
</evidence>
<feature type="binding site" evidence="17">
    <location>
        <position position="65"/>
    </location>
    <ligand>
        <name>Mg(2+)</name>
        <dbReference type="ChEBI" id="CHEBI:18420"/>
        <label>2</label>
    </ligand>
</feature>
<feature type="active site" description="Proton acceptor" evidence="17">
    <location>
        <position position="90"/>
    </location>
</feature>
<comment type="cofactor">
    <cofactor evidence="17">
        <name>Mg(2+)</name>
        <dbReference type="ChEBI" id="CHEBI:18420"/>
    </cofactor>
    <text evidence="17">Contains a di-nuclear catalytic Mg(2+) center.</text>
</comment>
<dbReference type="InterPro" id="IPR000462">
    <property type="entry name" value="CDP-OH_P_trans"/>
</dbReference>
<keyword evidence="17" id="KW-0444">Lipid biosynthesis</keyword>
<feature type="transmembrane region" description="Helical" evidence="17">
    <location>
        <begin position="21"/>
        <end position="44"/>
    </location>
</feature>
<keyword evidence="17" id="KW-0594">Phospholipid biosynthesis</keyword>
<comment type="catalytic activity">
    <reaction evidence="13 17">
        <text>1,2-di-(9Z-octadecenoyl)-sn-glycero-3-cytidine-5'-diphosphate + 1D-myo-inositol 3-phosphate = 1,2-di-(9Z-octadecenoyl)-sn-glycero-3-phospho-(1D-myo-inositol-3-phosphate) + CMP + H(+)</text>
        <dbReference type="Rhea" id="RHEA:61216"/>
        <dbReference type="ChEBI" id="CHEBI:15378"/>
        <dbReference type="ChEBI" id="CHEBI:58401"/>
        <dbReference type="ChEBI" id="CHEBI:60377"/>
        <dbReference type="ChEBI" id="CHEBI:85356"/>
        <dbReference type="ChEBI" id="CHEBI:144472"/>
    </reaction>
</comment>
<dbReference type="EMBL" id="JACBZS010000001">
    <property type="protein sequence ID" value="NYI72635.1"/>
    <property type="molecule type" value="Genomic_DNA"/>
</dbReference>
<comment type="pathway">
    <text evidence="2 17">Phospholipid metabolism; phosphatidylinositol phosphate biosynthesis.</text>
</comment>
<evidence type="ECO:0000313" key="20">
    <source>
        <dbReference type="Proteomes" id="UP000527616"/>
    </source>
</evidence>
<dbReference type="GO" id="GO:0008654">
    <property type="term" value="P:phospholipid biosynthetic process"/>
    <property type="evidence" value="ECO:0007669"/>
    <property type="project" value="UniProtKB-UniRule"/>
</dbReference>
<dbReference type="InterPro" id="IPR048254">
    <property type="entry name" value="CDP_ALCOHOL_P_TRANSF_CS"/>
</dbReference>
<keyword evidence="9 17" id="KW-0479">Metal-binding</keyword>
<keyword evidence="10 17" id="KW-0460">Magnesium</keyword>
<dbReference type="Proteomes" id="UP000527616">
    <property type="component" value="Unassembled WGS sequence"/>
</dbReference>
<comment type="function">
    <text evidence="17">Catalyzes the conjugation of the 1'-hydroxyl group of D-myo-inositol-3-phosphate (also named L-myo-inositol-1-phosphate) with a lipid tail of cytidine diphosphate diacylglycerol (CDP-DAG), forming phosphatidylinositol phosphate (PIP) and CMP. PIP is a precursor of phosphatidylinositol (PI) which is an essential lipid required for cell wall formation.</text>
</comment>
<dbReference type="EC" id="2.7.8.-" evidence="17"/>
<feature type="transmembrane region" description="Helical" evidence="17">
    <location>
        <begin position="168"/>
        <end position="187"/>
    </location>
</feature>
<dbReference type="Gene3D" id="1.20.120.1760">
    <property type="match status" value="1"/>
</dbReference>
<evidence type="ECO:0000313" key="19">
    <source>
        <dbReference type="EMBL" id="NYI72635.1"/>
    </source>
</evidence>
<evidence type="ECO:0000256" key="11">
    <source>
        <dbReference type="ARBA" id="ARBA00022989"/>
    </source>
</evidence>
<evidence type="ECO:0000256" key="15">
    <source>
        <dbReference type="ARBA" id="ARBA00033137"/>
    </source>
</evidence>
<accession>A0A7Z0IMH4</accession>
<dbReference type="UniPathway" id="UPA00220"/>
<evidence type="ECO:0000256" key="17">
    <source>
        <dbReference type="HAMAP-Rule" id="MF_02241"/>
    </source>
</evidence>
<reference evidence="19 20" key="1">
    <citation type="submission" date="2020-07" db="EMBL/GenBank/DDBJ databases">
        <title>Sequencing the genomes of 1000 actinobacteria strains.</title>
        <authorList>
            <person name="Klenk H.-P."/>
        </authorList>
    </citation>
    <scope>NUCLEOTIDE SEQUENCE [LARGE SCALE GENOMIC DNA]</scope>
    <source>
        <strain evidence="19 20">DSM 103164</strain>
    </source>
</reference>
<feature type="binding site" evidence="17">
    <location>
        <position position="86"/>
    </location>
    <ligand>
        <name>Mg(2+)</name>
        <dbReference type="ChEBI" id="CHEBI:18420"/>
        <label>1</label>
    </ligand>
</feature>
<evidence type="ECO:0000256" key="10">
    <source>
        <dbReference type="ARBA" id="ARBA00022842"/>
    </source>
</evidence>
<evidence type="ECO:0000256" key="2">
    <source>
        <dbReference type="ARBA" id="ARBA00004805"/>
    </source>
</evidence>